<protein>
    <submittedName>
        <fullName evidence="1">Uncharacterized protein</fullName>
    </submittedName>
</protein>
<sequence>LLTRDRILIVKGGLREDEFNGGYSLRIRQCWDYEQICADHAQRLSLRLDLREKQAFKRIDALLAKHRPGKTPLRLDLLLRAPSGGVAG</sequence>
<feature type="non-terminal residue" evidence="1">
    <location>
        <position position="88"/>
    </location>
</feature>
<name>A0A6B3KR89_XANEU</name>
<evidence type="ECO:0000313" key="1">
    <source>
        <dbReference type="EMBL" id="NEK75156.1"/>
    </source>
</evidence>
<dbReference type="EMBL" id="JAAGYV010000319">
    <property type="protein sequence ID" value="NEK75156.1"/>
    <property type="molecule type" value="Genomic_DNA"/>
</dbReference>
<comment type="caution">
    <text evidence="1">The sequence shown here is derived from an EMBL/GenBank/DDBJ whole genome shotgun (WGS) entry which is preliminary data.</text>
</comment>
<accession>A0A6B3KR89</accession>
<gene>
    <name evidence="1" type="ORF">G3W62_20775</name>
</gene>
<organism evidence="1">
    <name type="scientific">Xanthomonas euvesicatoria</name>
    <dbReference type="NCBI Taxonomy" id="456327"/>
    <lineage>
        <taxon>Bacteria</taxon>
        <taxon>Pseudomonadati</taxon>
        <taxon>Pseudomonadota</taxon>
        <taxon>Gammaproteobacteria</taxon>
        <taxon>Lysobacterales</taxon>
        <taxon>Lysobacteraceae</taxon>
        <taxon>Xanthomonas</taxon>
    </lineage>
</organism>
<feature type="non-terminal residue" evidence="1">
    <location>
        <position position="1"/>
    </location>
</feature>
<reference evidence="1" key="1">
    <citation type="submission" date="2019-11" db="EMBL/GenBank/DDBJ databases">
        <title>Genome-resolved metagenomics to study the prevalence of co-infection and intraspecific heterogeneity among plant pathogen metapopulations.</title>
        <authorList>
            <person name="Newberry E."/>
            <person name="Bhandari R."/>
            <person name="Kemble J."/>
            <person name="Sikora E."/>
            <person name="Potnis N."/>
        </authorList>
    </citation>
    <scope>NUCLEOTIDE SEQUENCE</scope>
    <source>
        <strain evidence="1">Xe_Pep_Tuscaloosa_18b</strain>
    </source>
</reference>
<dbReference type="AlphaFoldDB" id="A0A6B3KR89"/>
<proteinExistence type="predicted"/>